<dbReference type="InterPro" id="IPR017451">
    <property type="entry name" value="F-box-assoc_interact_dom"/>
</dbReference>
<dbReference type="InterPro" id="IPR036047">
    <property type="entry name" value="F-box-like_dom_sf"/>
</dbReference>
<gene>
    <name evidence="2" type="ORF">SLEP1_g44730</name>
</gene>
<name>A0AAV5LH26_9ROSI</name>
<dbReference type="AlphaFoldDB" id="A0AAV5LH26"/>
<dbReference type="Pfam" id="PF00646">
    <property type="entry name" value="F-box"/>
    <property type="match status" value="1"/>
</dbReference>
<dbReference type="Proteomes" id="UP001054252">
    <property type="component" value="Unassembled WGS sequence"/>
</dbReference>
<dbReference type="Pfam" id="PF07734">
    <property type="entry name" value="FBA_1"/>
    <property type="match status" value="1"/>
</dbReference>
<keyword evidence="3" id="KW-1185">Reference proteome</keyword>
<dbReference type="SUPFAM" id="SSF81383">
    <property type="entry name" value="F-box domain"/>
    <property type="match status" value="1"/>
</dbReference>
<dbReference type="InterPro" id="IPR006527">
    <property type="entry name" value="F-box-assoc_dom_typ1"/>
</dbReference>
<dbReference type="PANTHER" id="PTHR31672:SF10">
    <property type="entry name" value="F-BOX DOMAIN-CONTAINING PROTEIN"/>
    <property type="match status" value="1"/>
</dbReference>
<reference evidence="2 3" key="1">
    <citation type="journal article" date="2021" name="Commun. Biol.">
        <title>The genome of Shorea leprosula (Dipterocarpaceae) highlights the ecological relevance of drought in aseasonal tropical rainforests.</title>
        <authorList>
            <person name="Ng K.K.S."/>
            <person name="Kobayashi M.J."/>
            <person name="Fawcett J.A."/>
            <person name="Hatakeyama M."/>
            <person name="Paape T."/>
            <person name="Ng C.H."/>
            <person name="Ang C.C."/>
            <person name="Tnah L.H."/>
            <person name="Lee C.T."/>
            <person name="Nishiyama T."/>
            <person name="Sese J."/>
            <person name="O'Brien M.J."/>
            <person name="Copetti D."/>
            <person name="Mohd Noor M.I."/>
            <person name="Ong R.C."/>
            <person name="Putra M."/>
            <person name="Sireger I.Z."/>
            <person name="Indrioko S."/>
            <person name="Kosugi Y."/>
            <person name="Izuno A."/>
            <person name="Isagi Y."/>
            <person name="Lee S.L."/>
            <person name="Shimizu K.K."/>
        </authorList>
    </citation>
    <scope>NUCLEOTIDE SEQUENCE [LARGE SCALE GENOMIC DNA]</scope>
    <source>
        <strain evidence="2">214</strain>
    </source>
</reference>
<dbReference type="Gene3D" id="1.20.1280.50">
    <property type="match status" value="1"/>
</dbReference>
<dbReference type="CDD" id="cd22157">
    <property type="entry name" value="F-box_AtFBW1-like"/>
    <property type="match status" value="1"/>
</dbReference>
<proteinExistence type="predicted"/>
<dbReference type="PANTHER" id="PTHR31672">
    <property type="entry name" value="BNACNNG10540D PROTEIN"/>
    <property type="match status" value="1"/>
</dbReference>
<dbReference type="NCBIfam" id="TIGR01640">
    <property type="entry name" value="F_box_assoc_1"/>
    <property type="match status" value="1"/>
</dbReference>
<dbReference type="SMART" id="SM00256">
    <property type="entry name" value="FBOX"/>
    <property type="match status" value="1"/>
</dbReference>
<feature type="domain" description="F-box" evidence="1">
    <location>
        <begin position="11"/>
        <end position="51"/>
    </location>
</feature>
<dbReference type="InterPro" id="IPR050796">
    <property type="entry name" value="SCF_F-box_component"/>
</dbReference>
<accession>A0AAV5LH26</accession>
<dbReference type="InterPro" id="IPR001810">
    <property type="entry name" value="F-box_dom"/>
</dbReference>
<organism evidence="2 3">
    <name type="scientific">Rubroshorea leprosula</name>
    <dbReference type="NCBI Taxonomy" id="152421"/>
    <lineage>
        <taxon>Eukaryota</taxon>
        <taxon>Viridiplantae</taxon>
        <taxon>Streptophyta</taxon>
        <taxon>Embryophyta</taxon>
        <taxon>Tracheophyta</taxon>
        <taxon>Spermatophyta</taxon>
        <taxon>Magnoliopsida</taxon>
        <taxon>eudicotyledons</taxon>
        <taxon>Gunneridae</taxon>
        <taxon>Pentapetalae</taxon>
        <taxon>rosids</taxon>
        <taxon>malvids</taxon>
        <taxon>Malvales</taxon>
        <taxon>Dipterocarpaceae</taxon>
        <taxon>Rubroshorea</taxon>
    </lineage>
</organism>
<evidence type="ECO:0000313" key="3">
    <source>
        <dbReference type="Proteomes" id="UP001054252"/>
    </source>
</evidence>
<sequence length="430" mass="48919">MSDEAKAFFCLSEELFDMILHKLPIKSLIVCTSVCKTWNSIIKSPSFVSSHLSHTISSYKENDTHLCLLRICSIDAAEYRFSLRFDDQDLIECTSLQFPYRAKYWCHVFGSCNGLVLLMNGKFGTLPDRLFLWNPIVRKSLIISEKDLSALFVAGLGFDSRANDYKVLTVSRIMHSDKALKFELYSLNANSWKQLDDVEAISHGSVVVVSRKMAFLNGVLHFVALRRRSRGRPPMYLILGFDLQGEVFHEIMLPDGIVHNYRHPTVHVCGESLAVVRFNRANNGMDSILEIWVMKEYAVEGSWTKLSNINISLGGCARVLGFRKNGHVLLSMNKGSAWLLRNRVGQMVSCDPMSQEIKDLKIHGNHYWFFFDSFVESLILLDKGNELSRYFEVESRYMTGTLNNATSSRNVMDFVHDDSSDEGSEDLGED</sequence>
<evidence type="ECO:0000259" key="1">
    <source>
        <dbReference type="SMART" id="SM00256"/>
    </source>
</evidence>
<comment type="caution">
    <text evidence="2">The sequence shown here is derived from an EMBL/GenBank/DDBJ whole genome shotgun (WGS) entry which is preliminary data.</text>
</comment>
<protein>
    <recommendedName>
        <fullName evidence="1">F-box domain-containing protein</fullName>
    </recommendedName>
</protein>
<evidence type="ECO:0000313" key="2">
    <source>
        <dbReference type="EMBL" id="GKV36621.1"/>
    </source>
</evidence>
<dbReference type="EMBL" id="BPVZ01000117">
    <property type="protein sequence ID" value="GKV36621.1"/>
    <property type="molecule type" value="Genomic_DNA"/>
</dbReference>